<dbReference type="EMBL" id="BAAAGS010000031">
    <property type="protein sequence ID" value="GAA0540046.1"/>
    <property type="molecule type" value="Genomic_DNA"/>
</dbReference>
<feature type="transmembrane region" description="Helical" evidence="1">
    <location>
        <begin position="6"/>
        <end position="28"/>
    </location>
</feature>
<organism evidence="2 3">
    <name type="scientific">Saccharopolyspora erythraea</name>
    <name type="common">Streptomyces erythraeus</name>
    <dbReference type="NCBI Taxonomy" id="1836"/>
    <lineage>
        <taxon>Bacteria</taxon>
        <taxon>Bacillati</taxon>
        <taxon>Actinomycetota</taxon>
        <taxon>Actinomycetes</taxon>
        <taxon>Pseudonocardiales</taxon>
        <taxon>Pseudonocardiaceae</taxon>
        <taxon>Saccharopolyspora</taxon>
    </lineage>
</organism>
<comment type="caution">
    <text evidence="2">The sequence shown here is derived from an EMBL/GenBank/DDBJ whole genome shotgun (WGS) entry which is preliminary data.</text>
</comment>
<dbReference type="Proteomes" id="UP001500729">
    <property type="component" value="Unassembled WGS sequence"/>
</dbReference>
<evidence type="ECO:0000313" key="2">
    <source>
        <dbReference type="EMBL" id="GAA0540046.1"/>
    </source>
</evidence>
<keyword evidence="3" id="KW-1185">Reference proteome</keyword>
<proteinExistence type="predicted"/>
<feature type="transmembrane region" description="Helical" evidence="1">
    <location>
        <begin position="48"/>
        <end position="71"/>
    </location>
</feature>
<accession>A0ABN1DCG9</accession>
<name>A0ABN1DCG9_SACER</name>
<keyword evidence="1" id="KW-1133">Transmembrane helix</keyword>
<protein>
    <recommendedName>
        <fullName evidence="4">Integral membrane protein</fullName>
    </recommendedName>
</protein>
<evidence type="ECO:0008006" key="4">
    <source>
        <dbReference type="Google" id="ProtNLM"/>
    </source>
</evidence>
<evidence type="ECO:0000313" key="3">
    <source>
        <dbReference type="Proteomes" id="UP001500729"/>
    </source>
</evidence>
<reference evidence="2 3" key="1">
    <citation type="journal article" date="2019" name="Int. J. Syst. Evol. Microbiol.">
        <title>The Global Catalogue of Microorganisms (GCM) 10K type strain sequencing project: providing services to taxonomists for standard genome sequencing and annotation.</title>
        <authorList>
            <consortium name="The Broad Institute Genomics Platform"/>
            <consortium name="The Broad Institute Genome Sequencing Center for Infectious Disease"/>
            <person name="Wu L."/>
            <person name="Ma J."/>
        </authorList>
    </citation>
    <scope>NUCLEOTIDE SEQUENCE [LARGE SCALE GENOMIC DNA]</scope>
    <source>
        <strain evidence="2 3">JCM 10303</strain>
    </source>
</reference>
<sequence>MALIAATITTGLIAGLFYAFACSVMPALRGTDARTFIDVMQRVNRAILNGWFAAAFAGAFLLTAQAAVLHIGEGPIASWPRCCCTARCWRSPSWSTCR</sequence>
<gene>
    <name evidence="2" type="ORF">GCM10009533_43930</name>
</gene>
<keyword evidence="1" id="KW-0812">Transmembrane</keyword>
<keyword evidence="1" id="KW-0472">Membrane</keyword>
<evidence type="ECO:0000256" key="1">
    <source>
        <dbReference type="SAM" id="Phobius"/>
    </source>
</evidence>